<keyword evidence="2" id="KW-0808">Transferase</keyword>
<dbReference type="PROSITE" id="PS51186">
    <property type="entry name" value="GNAT"/>
    <property type="match status" value="1"/>
</dbReference>
<evidence type="ECO:0000313" key="3">
    <source>
        <dbReference type="Proteomes" id="UP000245962"/>
    </source>
</evidence>
<evidence type="ECO:0000259" key="1">
    <source>
        <dbReference type="PROSITE" id="PS51186"/>
    </source>
</evidence>
<evidence type="ECO:0000313" key="2">
    <source>
        <dbReference type="EMBL" id="PVW13566.1"/>
    </source>
</evidence>
<reference evidence="2 3" key="1">
    <citation type="submission" date="2018-04" db="EMBL/GenBank/DDBJ databases">
        <title>Marixanthomonas spongiae HN-E44 sp. nov., isolated from a marine sponge.</title>
        <authorList>
            <person name="Luo L."/>
            <person name="Zhuang L."/>
        </authorList>
    </citation>
    <scope>NUCLEOTIDE SEQUENCE [LARGE SCALE GENOMIC DNA]</scope>
    <source>
        <strain evidence="2 3">HN-E44</strain>
    </source>
</reference>
<dbReference type="Gene3D" id="3.40.630.30">
    <property type="match status" value="1"/>
</dbReference>
<sequence>MIREYAPKDKSKVVELLRLNIPKFFDASEQKDLEHYLDNEIEDYFVVEENAEIIGAGGINYEPKENVAIISWDIIDPNSQRKGIGGKLMQHRIDWLKDHQHVDSVFVRTSQFTYQFYEKMGFKLEKVEKDYWAQGFDLYQMKLTNK</sequence>
<accession>A0A2U0HXK6</accession>
<keyword evidence="3" id="KW-1185">Reference proteome</keyword>
<proteinExistence type="predicted"/>
<dbReference type="OrthoDB" id="961272at2"/>
<dbReference type="CDD" id="cd04301">
    <property type="entry name" value="NAT_SF"/>
    <property type="match status" value="1"/>
</dbReference>
<feature type="domain" description="N-acetyltransferase" evidence="1">
    <location>
        <begin position="1"/>
        <end position="146"/>
    </location>
</feature>
<name>A0A2U0HXK6_9FLAO</name>
<dbReference type="SUPFAM" id="SSF55729">
    <property type="entry name" value="Acyl-CoA N-acyltransferases (Nat)"/>
    <property type="match status" value="1"/>
</dbReference>
<gene>
    <name evidence="2" type="ORF">DDV96_13005</name>
</gene>
<dbReference type="AlphaFoldDB" id="A0A2U0HXK6"/>
<dbReference type="InterPro" id="IPR016181">
    <property type="entry name" value="Acyl_CoA_acyltransferase"/>
</dbReference>
<comment type="caution">
    <text evidence="2">The sequence shown here is derived from an EMBL/GenBank/DDBJ whole genome shotgun (WGS) entry which is preliminary data.</text>
</comment>
<dbReference type="Proteomes" id="UP000245962">
    <property type="component" value="Unassembled WGS sequence"/>
</dbReference>
<organism evidence="2 3">
    <name type="scientific">Marixanthomonas spongiae</name>
    <dbReference type="NCBI Taxonomy" id="2174845"/>
    <lineage>
        <taxon>Bacteria</taxon>
        <taxon>Pseudomonadati</taxon>
        <taxon>Bacteroidota</taxon>
        <taxon>Flavobacteriia</taxon>
        <taxon>Flavobacteriales</taxon>
        <taxon>Flavobacteriaceae</taxon>
        <taxon>Marixanthomonas</taxon>
    </lineage>
</organism>
<protein>
    <submittedName>
        <fullName evidence="2">GNAT family N-acetyltransferase</fullName>
    </submittedName>
</protein>
<dbReference type="Pfam" id="PF00583">
    <property type="entry name" value="Acetyltransf_1"/>
    <property type="match status" value="1"/>
</dbReference>
<dbReference type="InterPro" id="IPR000182">
    <property type="entry name" value="GNAT_dom"/>
</dbReference>
<dbReference type="RefSeq" id="WP_116695193.1">
    <property type="nucleotide sequence ID" value="NZ_QEHR01000008.1"/>
</dbReference>
<dbReference type="EMBL" id="QEHR01000008">
    <property type="protein sequence ID" value="PVW13566.1"/>
    <property type="molecule type" value="Genomic_DNA"/>
</dbReference>
<dbReference type="GO" id="GO:0016747">
    <property type="term" value="F:acyltransferase activity, transferring groups other than amino-acyl groups"/>
    <property type="evidence" value="ECO:0007669"/>
    <property type="project" value="InterPro"/>
</dbReference>